<evidence type="ECO:0000313" key="2">
    <source>
        <dbReference type="EMBL" id="KYZ76484.1"/>
    </source>
</evidence>
<dbReference type="InterPro" id="IPR013384">
    <property type="entry name" value="Flagell_FlgL"/>
</dbReference>
<feature type="domain" description="Flagellin N-terminal" evidence="1">
    <location>
        <begin position="3"/>
        <end position="137"/>
    </location>
</feature>
<keyword evidence="2" id="KW-0969">Cilium</keyword>
<dbReference type="GO" id="GO:0071973">
    <property type="term" value="P:bacterial-type flagellum-dependent cell motility"/>
    <property type="evidence" value="ECO:0007669"/>
    <property type="project" value="InterPro"/>
</dbReference>
<keyword evidence="2" id="KW-0282">Flagellum</keyword>
<dbReference type="InterPro" id="IPR001492">
    <property type="entry name" value="Flagellin"/>
</dbReference>
<comment type="caution">
    <text evidence="2">The sequence shown here is derived from an EMBL/GenBank/DDBJ whole genome shotgun (WGS) entry which is preliminary data.</text>
</comment>
<evidence type="ECO:0000313" key="3">
    <source>
        <dbReference type="Proteomes" id="UP000076268"/>
    </source>
</evidence>
<sequence length="318" mass="34997">MRITENMMTFNYLNSLNKALERQSSLQEQMSDGKAIHRPSDDPIKTIRSLRFNTNLAMNQQYTQNIKDAQSWMESTDAAMSDTGSVIIRAQELAVKAGGVNNETSYKALAAEIDGLINHLVQVGNSQVGDRYIFAGQMDKTRPFERKTITDAVTGLPKDVVVYSGDMNKISMPVQPGAANPDQDSVNVTGEQLFGPIVQNGDNQTLDVFNHLIALKEELQKATPDQSWISNTALGNISSDHTRILATHTIVGERMSQYEMTANMMSKAETTITDDIAANEDIDLARAIIDFKTSESVYNSALAVGARILPKSLIDYLS</sequence>
<dbReference type="GO" id="GO:0005198">
    <property type="term" value="F:structural molecule activity"/>
    <property type="evidence" value="ECO:0007669"/>
    <property type="project" value="InterPro"/>
</dbReference>
<dbReference type="RefSeq" id="WP_066242037.1">
    <property type="nucleotide sequence ID" value="NZ_LSGP01000017.1"/>
</dbReference>
<dbReference type="EMBL" id="LSGP01000017">
    <property type="protein sequence ID" value="KYZ76484.1"/>
    <property type="molecule type" value="Genomic_DNA"/>
</dbReference>
<protein>
    <submittedName>
        <fullName evidence="2">Flagellar hook protein</fullName>
    </submittedName>
</protein>
<gene>
    <name evidence="2" type="ORF">AXX12_08610</name>
</gene>
<dbReference type="Gene3D" id="1.20.1330.10">
    <property type="entry name" value="f41 fragment of flagellin, N-terminal domain"/>
    <property type="match status" value="1"/>
</dbReference>
<dbReference type="PANTHER" id="PTHR42792">
    <property type="entry name" value="FLAGELLIN"/>
    <property type="match status" value="1"/>
</dbReference>
<dbReference type="PANTHER" id="PTHR42792:SF1">
    <property type="entry name" value="FLAGELLAR HOOK-ASSOCIATED PROTEIN 3"/>
    <property type="match status" value="1"/>
</dbReference>
<dbReference type="STRING" id="1794912.AXX12_08610"/>
<keyword evidence="3" id="KW-1185">Reference proteome</keyword>
<dbReference type="OrthoDB" id="9758307at2"/>
<dbReference type="InterPro" id="IPR001029">
    <property type="entry name" value="Flagellin_N"/>
</dbReference>
<dbReference type="AlphaFoldDB" id="A0A154BR58"/>
<keyword evidence="2" id="KW-0966">Cell projection</keyword>
<name>A0A154BR58_ANASB</name>
<evidence type="ECO:0000259" key="1">
    <source>
        <dbReference type="Pfam" id="PF00669"/>
    </source>
</evidence>
<proteinExistence type="predicted"/>
<dbReference type="Proteomes" id="UP000076268">
    <property type="component" value="Unassembled WGS sequence"/>
</dbReference>
<reference evidence="2 3" key="1">
    <citation type="submission" date="2016-02" db="EMBL/GenBank/DDBJ databases">
        <title>Anaerosporomusa subterraneum gen. nov., sp. nov., a spore-forming obligate anaerobe isolated from saprolite.</title>
        <authorList>
            <person name="Choi J.K."/>
            <person name="Shah M."/>
            <person name="Yee N."/>
        </authorList>
    </citation>
    <scope>NUCLEOTIDE SEQUENCE [LARGE SCALE GENOMIC DNA]</scope>
    <source>
        <strain evidence="2 3">RU4</strain>
    </source>
</reference>
<dbReference type="Pfam" id="PF00669">
    <property type="entry name" value="Flagellin_N"/>
    <property type="match status" value="1"/>
</dbReference>
<dbReference type="SUPFAM" id="SSF64518">
    <property type="entry name" value="Phase 1 flagellin"/>
    <property type="match status" value="1"/>
</dbReference>
<organism evidence="2 3">
    <name type="scientific">Anaerosporomusa subterranea</name>
    <dbReference type="NCBI Taxonomy" id="1794912"/>
    <lineage>
        <taxon>Bacteria</taxon>
        <taxon>Bacillati</taxon>
        <taxon>Bacillota</taxon>
        <taxon>Negativicutes</taxon>
        <taxon>Acetonemataceae</taxon>
        <taxon>Anaerosporomusa</taxon>
    </lineage>
</organism>
<accession>A0A154BR58</accession>
<dbReference type="GO" id="GO:0009424">
    <property type="term" value="C:bacterial-type flagellum hook"/>
    <property type="evidence" value="ECO:0007669"/>
    <property type="project" value="InterPro"/>
</dbReference>
<dbReference type="NCBIfam" id="TIGR02550">
    <property type="entry name" value="flagell_flgL"/>
    <property type="match status" value="1"/>
</dbReference>